<feature type="transmembrane region" description="Helical" evidence="5">
    <location>
        <begin position="24"/>
        <end position="45"/>
    </location>
</feature>
<gene>
    <name evidence="6" type="ORF">UR67_C0009G0003</name>
</gene>
<proteinExistence type="predicted"/>
<feature type="transmembrane region" description="Helical" evidence="5">
    <location>
        <begin position="104"/>
        <end position="125"/>
    </location>
</feature>
<dbReference type="PANTHER" id="PTHR37306">
    <property type="entry name" value="COLICIN V PRODUCTION PROTEIN"/>
    <property type="match status" value="1"/>
</dbReference>
<keyword evidence="3 5" id="KW-1133">Transmembrane helix</keyword>
<evidence type="ECO:0000256" key="4">
    <source>
        <dbReference type="ARBA" id="ARBA00023136"/>
    </source>
</evidence>
<evidence type="ECO:0000256" key="3">
    <source>
        <dbReference type="ARBA" id="ARBA00022989"/>
    </source>
</evidence>
<dbReference type="STRING" id="1618350.UR67_C0009G0003"/>
<protein>
    <submittedName>
        <fullName evidence="6">Colicin V production protein</fullName>
    </submittedName>
</protein>
<keyword evidence="2 5" id="KW-0812">Transmembrane</keyword>
<sequence>MNLLDVILILIVLAFVYKGAQQGIAYMLGQAVGIIVGVLIASRIFDDLAHLIKPLFLGNYAIAAIFSFVLIFEIINELLGLILSALNVFGFLRNLPIFSTLDKWLGALLGLFVGNLILGVILFFLLRTPTNTSLDELLGTSSLTPLFINFAAWFIALFPNDFKMLPTVIEKEL</sequence>
<dbReference type="EMBL" id="LBQB01000009">
    <property type="protein sequence ID" value="KKP69076.1"/>
    <property type="molecule type" value="Genomic_DNA"/>
</dbReference>
<accession>A0A0G0BYW7</accession>
<evidence type="ECO:0000256" key="1">
    <source>
        <dbReference type="ARBA" id="ARBA00004141"/>
    </source>
</evidence>
<evidence type="ECO:0000313" key="6">
    <source>
        <dbReference type="EMBL" id="KKP69076.1"/>
    </source>
</evidence>
<organism evidence="6 7">
    <name type="scientific">candidate division CPR3 bacterium GW2011_GWF2_35_18</name>
    <dbReference type="NCBI Taxonomy" id="1618350"/>
    <lineage>
        <taxon>Bacteria</taxon>
        <taxon>Bacteria division CPR3</taxon>
    </lineage>
</organism>
<feature type="transmembrane region" description="Helical" evidence="5">
    <location>
        <begin position="57"/>
        <end position="84"/>
    </location>
</feature>
<dbReference type="Pfam" id="PF02674">
    <property type="entry name" value="Colicin_V"/>
    <property type="match status" value="1"/>
</dbReference>
<evidence type="ECO:0000313" key="7">
    <source>
        <dbReference type="Proteomes" id="UP000034581"/>
    </source>
</evidence>
<dbReference type="InterPro" id="IPR003825">
    <property type="entry name" value="Colicin-V_CvpA"/>
</dbReference>
<reference evidence="6 7" key="1">
    <citation type="journal article" date="2015" name="Nature">
        <title>rRNA introns, odd ribosomes, and small enigmatic genomes across a large radiation of phyla.</title>
        <authorList>
            <person name="Brown C.T."/>
            <person name="Hug L.A."/>
            <person name="Thomas B.C."/>
            <person name="Sharon I."/>
            <person name="Castelle C.J."/>
            <person name="Singh A."/>
            <person name="Wilkins M.J."/>
            <person name="Williams K.H."/>
            <person name="Banfield J.F."/>
        </authorList>
    </citation>
    <scope>NUCLEOTIDE SEQUENCE [LARGE SCALE GENOMIC DNA]</scope>
</reference>
<keyword evidence="4 5" id="KW-0472">Membrane</keyword>
<feature type="transmembrane region" description="Helical" evidence="5">
    <location>
        <begin position="137"/>
        <end position="158"/>
    </location>
</feature>
<dbReference type="GO" id="GO:0009403">
    <property type="term" value="P:toxin biosynthetic process"/>
    <property type="evidence" value="ECO:0007669"/>
    <property type="project" value="InterPro"/>
</dbReference>
<dbReference type="AlphaFoldDB" id="A0A0G0BYW7"/>
<evidence type="ECO:0000256" key="5">
    <source>
        <dbReference type="SAM" id="Phobius"/>
    </source>
</evidence>
<dbReference type="PANTHER" id="PTHR37306:SF1">
    <property type="entry name" value="COLICIN V PRODUCTION PROTEIN"/>
    <property type="match status" value="1"/>
</dbReference>
<comment type="caution">
    <text evidence="6">The sequence shown here is derived from an EMBL/GenBank/DDBJ whole genome shotgun (WGS) entry which is preliminary data.</text>
</comment>
<name>A0A0G0BYW7_UNCC3</name>
<dbReference type="GO" id="GO:0016020">
    <property type="term" value="C:membrane"/>
    <property type="evidence" value="ECO:0007669"/>
    <property type="project" value="UniProtKB-SubCell"/>
</dbReference>
<comment type="subcellular location">
    <subcellularLocation>
        <location evidence="1">Membrane</location>
        <topology evidence="1">Multi-pass membrane protein</topology>
    </subcellularLocation>
</comment>
<dbReference type="Proteomes" id="UP000034581">
    <property type="component" value="Unassembled WGS sequence"/>
</dbReference>
<evidence type="ECO:0000256" key="2">
    <source>
        <dbReference type="ARBA" id="ARBA00022692"/>
    </source>
</evidence>